<reference evidence="8" key="1">
    <citation type="submission" date="2019-11" db="EMBL/GenBank/DDBJ databases">
        <authorList>
            <person name="Feng L."/>
        </authorList>
    </citation>
    <scope>NUCLEOTIDE SEQUENCE</scope>
    <source>
        <strain evidence="8">AcaccaeLFYP115</strain>
    </source>
</reference>
<name>A0A6N2WIX0_9FIRM</name>
<dbReference type="GO" id="GO:0051539">
    <property type="term" value="F:4 iron, 4 sulfur cluster binding"/>
    <property type="evidence" value="ECO:0007669"/>
    <property type="project" value="UniProtKB-KW"/>
</dbReference>
<dbReference type="Gene3D" id="3.20.20.70">
    <property type="entry name" value="Aldolase class I"/>
    <property type="match status" value="1"/>
</dbReference>
<dbReference type="InterPro" id="IPR007197">
    <property type="entry name" value="rSAM"/>
</dbReference>
<keyword evidence="2" id="KW-0004">4Fe-4S</keyword>
<dbReference type="GO" id="GO:0046872">
    <property type="term" value="F:metal ion binding"/>
    <property type="evidence" value="ECO:0007669"/>
    <property type="project" value="UniProtKB-KW"/>
</dbReference>
<accession>A0A6N2WIX0</accession>
<dbReference type="EMBL" id="CACRSQ010000010">
    <property type="protein sequence ID" value="VYT42694.1"/>
    <property type="molecule type" value="Genomic_DNA"/>
</dbReference>
<dbReference type="GO" id="GO:0003824">
    <property type="term" value="F:catalytic activity"/>
    <property type="evidence" value="ECO:0007669"/>
    <property type="project" value="InterPro"/>
</dbReference>
<keyword evidence="6" id="KW-0411">Iron-sulfur</keyword>
<dbReference type="InterPro" id="IPR034457">
    <property type="entry name" value="Organic_radical-activating"/>
</dbReference>
<evidence type="ECO:0000256" key="2">
    <source>
        <dbReference type="ARBA" id="ARBA00022485"/>
    </source>
</evidence>
<comment type="cofactor">
    <cofactor evidence="1">
        <name>[4Fe-4S] cluster</name>
        <dbReference type="ChEBI" id="CHEBI:49883"/>
    </cofactor>
</comment>
<keyword evidence="3" id="KW-0949">S-adenosyl-L-methionine</keyword>
<dbReference type="GeneID" id="69468950"/>
<organism evidence="8">
    <name type="scientific">Anaerostipes caccae</name>
    <dbReference type="NCBI Taxonomy" id="105841"/>
    <lineage>
        <taxon>Bacteria</taxon>
        <taxon>Bacillati</taxon>
        <taxon>Bacillota</taxon>
        <taxon>Clostridia</taxon>
        <taxon>Lachnospirales</taxon>
        <taxon>Lachnospiraceae</taxon>
        <taxon>Anaerostipes</taxon>
    </lineage>
</organism>
<dbReference type="SFLD" id="SFLDG01094">
    <property type="entry name" value="Uncharacterised_Radical_SAM_Su"/>
    <property type="match status" value="1"/>
</dbReference>
<dbReference type="SFLD" id="SFLDS00029">
    <property type="entry name" value="Radical_SAM"/>
    <property type="match status" value="1"/>
</dbReference>
<dbReference type="PANTHER" id="PTHR30352">
    <property type="entry name" value="PYRUVATE FORMATE-LYASE-ACTIVATING ENZYME"/>
    <property type="match status" value="1"/>
</dbReference>
<dbReference type="Pfam" id="PF04055">
    <property type="entry name" value="Radical_SAM"/>
    <property type="match status" value="1"/>
</dbReference>
<dbReference type="InterPro" id="IPR012840">
    <property type="entry name" value="NrdG2"/>
</dbReference>
<evidence type="ECO:0000256" key="3">
    <source>
        <dbReference type="ARBA" id="ARBA00022691"/>
    </source>
</evidence>
<dbReference type="InterPro" id="IPR058240">
    <property type="entry name" value="rSAM_sf"/>
</dbReference>
<sequence length="230" mass="25788">MKIMGLQKSTLLDYPGKVACTVFTGGCNFFCPFCHNAELISPRKEEPGLLEKDLLAFLRKRRGILDGVCISGGEPLLHTGLSGLIREMKELGYLVKLDTNGSFPERLKRLVGEGLLDYVAMDIKNSKKKYAATAGVEAFQIEPVEESVRFLMEGNVPFEFRTTVVRELHSGEDIEEIGEWISGDEPYFLQSFEPSDHVPDLRLSAYGKEEMETLADILREKVPNVELRGL</sequence>
<protein>
    <submittedName>
        <fullName evidence="8">Pyrroloquinoline quinone biosynthesis protein PqqE</fullName>
    </submittedName>
</protein>
<dbReference type="SUPFAM" id="SSF102114">
    <property type="entry name" value="Radical SAM enzymes"/>
    <property type="match status" value="1"/>
</dbReference>
<evidence type="ECO:0000256" key="1">
    <source>
        <dbReference type="ARBA" id="ARBA00001966"/>
    </source>
</evidence>
<dbReference type="InterPro" id="IPR013785">
    <property type="entry name" value="Aldolase_TIM"/>
</dbReference>
<evidence type="ECO:0000256" key="5">
    <source>
        <dbReference type="ARBA" id="ARBA00023004"/>
    </source>
</evidence>
<evidence type="ECO:0000256" key="4">
    <source>
        <dbReference type="ARBA" id="ARBA00022723"/>
    </source>
</evidence>
<evidence type="ECO:0000313" key="8">
    <source>
        <dbReference type="EMBL" id="VYT42694.1"/>
    </source>
</evidence>
<dbReference type="AlphaFoldDB" id="A0A6N2WIX0"/>
<dbReference type="CDD" id="cd01335">
    <property type="entry name" value="Radical_SAM"/>
    <property type="match status" value="1"/>
</dbReference>
<dbReference type="RefSeq" id="WP_006568521.1">
    <property type="nucleotide sequence ID" value="NZ_BAABRZ010000003.1"/>
</dbReference>
<dbReference type="NCBIfam" id="TIGR02495">
    <property type="entry name" value="NrdG2"/>
    <property type="match status" value="1"/>
</dbReference>
<feature type="domain" description="Radical SAM core" evidence="7">
    <location>
        <begin position="13"/>
        <end position="224"/>
    </location>
</feature>
<keyword evidence="5" id="KW-0408">Iron</keyword>
<proteinExistence type="predicted"/>
<dbReference type="PANTHER" id="PTHR30352:SF13">
    <property type="entry name" value="GLYCYL-RADICAL ENZYME ACTIVATING ENZYME YJJW-RELATED"/>
    <property type="match status" value="1"/>
</dbReference>
<gene>
    <name evidence="8" type="ORF">ACLFYP115_03489</name>
</gene>
<evidence type="ECO:0000259" key="7">
    <source>
        <dbReference type="PROSITE" id="PS51918"/>
    </source>
</evidence>
<dbReference type="PROSITE" id="PS51918">
    <property type="entry name" value="RADICAL_SAM"/>
    <property type="match status" value="1"/>
</dbReference>
<evidence type="ECO:0000256" key="6">
    <source>
        <dbReference type="ARBA" id="ARBA00023014"/>
    </source>
</evidence>
<keyword evidence="4" id="KW-0479">Metal-binding</keyword>